<dbReference type="RefSeq" id="WP_095725140.1">
    <property type="nucleotide sequence ID" value="NZ_NTFS01000762.1"/>
</dbReference>
<sequence length="121" mass="12977">MLETPKLEDSSAPQAYKLPPSAMIIIAALLLGGIGVFGLNRIRTANTPPKPVPVVSVPEIRTVTALGRLEPKGEVIKVSAPTSNQGTRVEQLLVKEGDRVQKGQINLVYVENRSFSSSSSR</sequence>
<name>A0A2A2T9K9_9CYAN</name>
<keyword evidence="1" id="KW-1133">Transmembrane helix</keyword>
<comment type="caution">
    <text evidence="2">The sequence shown here is derived from an EMBL/GenBank/DDBJ whole genome shotgun (WGS) entry which is preliminary data.</text>
</comment>
<evidence type="ECO:0000313" key="3">
    <source>
        <dbReference type="Proteomes" id="UP000218238"/>
    </source>
</evidence>
<keyword evidence="1" id="KW-0472">Membrane</keyword>
<feature type="transmembrane region" description="Helical" evidence="1">
    <location>
        <begin position="20"/>
        <end position="40"/>
    </location>
</feature>
<protein>
    <submittedName>
        <fullName evidence="2">Uncharacterized protein</fullName>
    </submittedName>
</protein>
<evidence type="ECO:0000313" key="2">
    <source>
        <dbReference type="EMBL" id="PAX45680.1"/>
    </source>
</evidence>
<accession>A0A2A2T9K9</accession>
<reference evidence="2 3" key="1">
    <citation type="submission" date="2017-08" db="EMBL/GenBank/DDBJ databases">
        <title>Draft genome sequence of filamentous cyanobacterium Calothrix elsteri CCALA 953.</title>
        <authorList>
            <person name="Gagunashvili A.N."/>
            <person name="Elster J."/>
            <person name="Andresson O.S."/>
        </authorList>
    </citation>
    <scope>NUCLEOTIDE SEQUENCE [LARGE SCALE GENOMIC DNA]</scope>
    <source>
        <strain evidence="2 3">CCALA 953</strain>
    </source>
</reference>
<dbReference type="AlphaFoldDB" id="A0A2A2T9K9"/>
<gene>
    <name evidence="2" type="ORF">CK510_30535</name>
</gene>
<dbReference type="OrthoDB" id="264111at2"/>
<keyword evidence="3" id="KW-1185">Reference proteome</keyword>
<proteinExistence type="predicted"/>
<keyword evidence="1" id="KW-0812">Transmembrane</keyword>
<evidence type="ECO:0000256" key="1">
    <source>
        <dbReference type="SAM" id="Phobius"/>
    </source>
</evidence>
<dbReference type="EMBL" id="NTFS01000762">
    <property type="protein sequence ID" value="PAX45680.1"/>
    <property type="molecule type" value="Genomic_DNA"/>
</dbReference>
<dbReference type="Proteomes" id="UP000218238">
    <property type="component" value="Unassembled WGS sequence"/>
</dbReference>
<organism evidence="2 3">
    <name type="scientific">Brunnivagina elsteri CCALA 953</name>
    <dbReference type="NCBI Taxonomy" id="987040"/>
    <lineage>
        <taxon>Bacteria</taxon>
        <taxon>Bacillati</taxon>
        <taxon>Cyanobacteriota</taxon>
        <taxon>Cyanophyceae</taxon>
        <taxon>Nostocales</taxon>
        <taxon>Calotrichaceae</taxon>
        <taxon>Brunnivagina</taxon>
    </lineage>
</organism>